<feature type="domain" description="Cathepsin propeptide inhibitor" evidence="8">
    <location>
        <begin position="62"/>
        <end position="118"/>
    </location>
</feature>
<dbReference type="Proteomes" id="UP001428341">
    <property type="component" value="Unassembled WGS sequence"/>
</dbReference>
<dbReference type="InterPro" id="IPR000668">
    <property type="entry name" value="Peptidase_C1A_C"/>
</dbReference>
<dbReference type="CDD" id="cd02248">
    <property type="entry name" value="Peptidase_C1A"/>
    <property type="match status" value="1"/>
</dbReference>
<dbReference type="AlphaFoldDB" id="A0AAP0QWR4"/>
<keyword evidence="10" id="KW-1185">Reference proteome</keyword>
<comment type="caution">
    <text evidence="9">The sequence shown here is derived from an EMBL/GenBank/DDBJ whole genome shotgun (WGS) entry which is preliminary data.</text>
</comment>
<evidence type="ECO:0000256" key="4">
    <source>
        <dbReference type="ARBA" id="ARBA00022801"/>
    </source>
</evidence>
<protein>
    <submittedName>
        <fullName evidence="9">Uncharacterized protein</fullName>
    </submittedName>
</protein>
<organism evidence="9 10">
    <name type="scientific">Citrus x changshan-huyou</name>
    <dbReference type="NCBI Taxonomy" id="2935761"/>
    <lineage>
        <taxon>Eukaryota</taxon>
        <taxon>Viridiplantae</taxon>
        <taxon>Streptophyta</taxon>
        <taxon>Embryophyta</taxon>
        <taxon>Tracheophyta</taxon>
        <taxon>Spermatophyta</taxon>
        <taxon>Magnoliopsida</taxon>
        <taxon>eudicotyledons</taxon>
        <taxon>Gunneridae</taxon>
        <taxon>Pentapetalae</taxon>
        <taxon>rosids</taxon>
        <taxon>malvids</taxon>
        <taxon>Sapindales</taxon>
        <taxon>Rutaceae</taxon>
        <taxon>Aurantioideae</taxon>
        <taxon>Citrus</taxon>
    </lineage>
</organism>
<keyword evidence="3" id="KW-0732">Signal</keyword>
<dbReference type="PROSITE" id="PS00639">
    <property type="entry name" value="THIOL_PROTEASE_HIS"/>
    <property type="match status" value="1"/>
</dbReference>
<dbReference type="SMART" id="SM00848">
    <property type="entry name" value="Inhibitor_I29"/>
    <property type="match status" value="1"/>
</dbReference>
<dbReference type="GO" id="GO:0008234">
    <property type="term" value="F:cysteine-type peptidase activity"/>
    <property type="evidence" value="ECO:0007669"/>
    <property type="project" value="UniProtKB-KW"/>
</dbReference>
<dbReference type="InterPro" id="IPR025660">
    <property type="entry name" value="Pept_his_AS"/>
</dbReference>
<dbReference type="Pfam" id="PF08246">
    <property type="entry name" value="Inhibitor_I29"/>
    <property type="match status" value="1"/>
</dbReference>
<dbReference type="InterPro" id="IPR000169">
    <property type="entry name" value="Pept_cys_AS"/>
</dbReference>
<keyword evidence="2" id="KW-0645">Protease</keyword>
<dbReference type="SUPFAM" id="SSF54001">
    <property type="entry name" value="Cysteine proteinases"/>
    <property type="match status" value="1"/>
</dbReference>
<dbReference type="SMART" id="SM00645">
    <property type="entry name" value="Pept_C1"/>
    <property type="match status" value="1"/>
</dbReference>
<accession>A0AAP0QWR4</accession>
<sequence length="361" mass="40878">MQRRLFIAIYTNLHLEIAIDMRMMLRNAVLSLFLLWVLGIPAGAWSESYPQKYDPQSMEERFENWLKQYSREYGSEDEWQRRFGIYSSNVQYIDYINSQNLSFKLTDNKFADLSNEEFISTYLGYNKPYNEPRWPSVQYLGLPASVDWRKEGAVTPVKDQGQCGSCWAFSAVAAVEGINKLKTGKLVSLSEQELVDCDVNSENQGCNGGYMEKAFEFITKIGGVTTEDDYPYRGKNDRCQTDKTKHHAVTITGYEAIPASENNLQAKVSLQPVSVAIDAGGYAFQLYSHGVFDEYCGHQLNHGVTVVGYGEDHGEKYWLVKNSWGTSWGEAGYIRMARNSPSSNIGICGILMQASYPVKRC</sequence>
<keyword evidence="5" id="KW-0788">Thiol protease</keyword>
<feature type="domain" description="Peptidase C1A papain C-terminal" evidence="7">
    <location>
        <begin position="142"/>
        <end position="358"/>
    </location>
</feature>
<evidence type="ECO:0000256" key="6">
    <source>
        <dbReference type="ARBA" id="ARBA00023157"/>
    </source>
</evidence>
<dbReference type="InterPro" id="IPR013128">
    <property type="entry name" value="Peptidase_C1A"/>
</dbReference>
<gene>
    <name evidence="9" type="ORF">WN944_010049</name>
</gene>
<comment type="similarity">
    <text evidence="1">Belongs to the peptidase C1 family.</text>
</comment>
<dbReference type="EMBL" id="JBCGBO010000002">
    <property type="protein sequence ID" value="KAK9221622.1"/>
    <property type="molecule type" value="Genomic_DNA"/>
</dbReference>
<dbReference type="PANTHER" id="PTHR12411">
    <property type="entry name" value="CYSTEINE PROTEASE FAMILY C1-RELATED"/>
    <property type="match status" value="1"/>
</dbReference>
<evidence type="ECO:0000313" key="10">
    <source>
        <dbReference type="Proteomes" id="UP001428341"/>
    </source>
</evidence>
<dbReference type="PROSITE" id="PS00139">
    <property type="entry name" value="THIOL_PROTEASE_CYS"/>
    <property type="match status" value="1"/>
</dbReference>
<dbReference type="PROSITE" id="PS00640">
    <property type="entry name" value="THIOL_PROTEASE_ASN"/>
    <property type="match status" value="1"/>
</dbReference>
<evidence type="ECO:0000256" key="3">
    <source>
        <dbReference type="ARBA" id="ARBA00022729"/>
    </source>
</evidence>
<dbReference type="InterPro" id="IPR013201">
    <property type="entry name" value="Prot_inhib_I29"/>
</dbReference>
<dbReference type="InterPro" id="IPR025661">
    <property type="entry name" value="Pept_asp_AS"/>
</dbReference>
<proteinExistence type="inferred from homology"/>
<evidence type="ECO:0000259" key="8">
    <source>
        <dbReference type="SMART" id="SM00848"/>
    </source>
</evidence>
<evidence type="ECO:0000313" key="9">
    <source>
        <dbReference type="EMBL" id="KAK9221622.1"/>
    </source>
</evidence>
<dbReference type="Pfam" id="PF00112">
    <property type="entry name" value="Peptidase_C1"/>
    <property type="match status" value="1"/>
</dbReference>
<keyword evidence="4" id="KW-0378">Hydrolase</keyword>
<dbReference type="FunFam" id="3.90.70.10:FF:000067">
    <property type="entry name" value="Senescence-specific cysteine protease"/>
    <property type="match status" value="1"/>
</dbReference>
<dbReference type="InterPro" id="IPR039417">
    <property type="entry name" value="Peptidase_C1A_papain-like"/>
</dbReference>
<evidence type="ECO:0000259" key="7">
    <source>
        <dbReference type="SMART" id="SM00645"/>
    </source>
</evidence>
<name>A0AAP0QWR4_9ROSI</name>
<dbReference type="InterPro" id="IPR038765">
    <property type="entry name" value="Papain-like_cys_pep_sf"/>
</dbReference>
<reference evidence="9 10" key="1">
    <citation type="submission" date="2024-05" db="EMBL/GenBank/DDBJ databases">
        <title>Haplotype-resolved chromosome-level genome assembly of Huyou (Citrus changshanensis).</title>
        <authorList>
            <person name="Miao C."/>
            <person name="Chen W."/>
            <person name="Wu Y."/>
            <person name="Wang L."/>
            <person name="Zhao S."/>
            <person name="Grierson D."/>
            <person name="Xu C."/>
            <person name="Chen K."/>
        </authorList>
    </citation>
    <scope>NUCLEOTIDE SEQUENCE [LARGE SCALE GENOMIC DNA]</scope>
    <source>
        <strain evidence="9">01-14</strain>
        <tissue evidence="9">Leaf</tissue>
    </source>
</reference>
<evidence type="ECO:0000256" key="5">
    <source>
        <dbReference type="ARBA" id="ARBA00022807"/>
    </source>
</evidence>
<keyword evidence="6" id="KW-1015">Disulfide bond</keyword>
<dbReference type="PRINTS" id="PR00705">
    <property type="entry name" value="PAPAIN"/>
</dbReference>
<evidence type="ECO:0000256" key="1">
    <source>
        <dbReference type="ARBA" id="ARBA00008455"/>
    </source>
</evidence>
<evidence type="ECO:0000256" key="2">
    <source>
        <dbReference type="ARBA" id="ARBA00022670"/>
    </source>
</evidence>
<dbReference type="Gene3D" id="3.90.70.10">
    <property type="entry name" value="Cysteine proteinases"/>
    <property type="match status" value="1"/>
</dbReference>
<dbReference type="GO" id="GO:0006508">
    <property type="term" value="P:proteolysis"/>
    <property type="evidence" value="ECO:0007669"/>
    <property type="project" value="UniProtKB-KW"/>
</dbReference>